<evidence type="ECO:0000313" key="21">
    <source>
        <dbReference type="EMBL" id="TPX65510.1"/>
    </source>
</evidence>
<dbReference type="SFLD" id="SFLDS00003">
    <property type="entry name" value="Haloacid_Dehalogenase"/>
    <property type="match status" value="1"/>
</dbReference>
<evidence type="ECO:0000256" key="15">
    <source>
        <dbReference type="ARBA" id="ARBA00023136"/>
    </source>
</evidence>
<feature type="transmembrane region" description="Helical" evidence="18">
    <location>
        <begin position="170"/>
        <end position="188"/>
    </location>
</feature>
<dbReference type="Gene3D" id="3.40.1110.10">
    <property type="entry name" value="Calcium-transporting ATPase, cytoplasmic domain N"/>
    <property type="match status" value="1"/>
</dbReference>
<dbReference type="InterPro" id="IPR023299">
    <property type="entry name" value="ATPase_P-typ_cyto_dom_N"/>
</dbReference>
<keyword evidence="8" id="KW-0547">Nucleotide-binding</keyword>
<proteinExistence type="predicted"/>
<feature type="compositionally biased region" description="Basic and acidic residues" evidence="17">
    <location>
        <begin position="67"/>
        <end position="79"/>
    </location>
</feature>
<keyword evidence="15 18" id="KW-0472">Membrane</keyword>
<dbReference type="PRINTS" id="PR00119">
    <property type="entry name" value="CATATPASE"/>
</dbReference>
<dbReference type="Gene3D" id="2.70.150.10">
    <property type="entry name" value="Calcium-transporting ATPase, cytoplasmic transduction domain A"/>
    <property type="match status" value="1"/>
</dbReference>
<evidence type="ECO:0000259" key="19">
    <source>
        <dbReference type="Pfam" id="PF00122"/>
    </source>
</evidence>
<dbReference type="GO" id="GO:0046872">
    <property type="term" value="F:metal ion binding"/>
    <property type="evidence" value="ECO:0007669"/>
    <property type="project" value="UniProtKB-KW"/>
</dbReference>
<dbReference type="GO" id="GO:0016887">
    <property type="term" value="F:ATP hydrolysis activity"/>
    <property type="evidence" value="ECO:0007669"/>
    <property type="project" value="InterPro"/>
</dbReference>
<name>A0A507EQG6_9FUNG</name>
<evidence type="ECO:0000256" key="18">
    <source>
        <dbReference type="SAM" id="Phobius"/>
    </source>
</evidence>
<feature type="transmembrane region" description="Helical" evidence="18">
    <location>
        <begin position="323"/>
        <end position="344"/>
    </location>
</feature>
<dbReference type="PANTHER" id="PTHR24093:SF369">
    <property type="entry name" value="CALCIUM-TRANSPORTING ATPASE"/>
    <property type="match status" value="1"/>
</dbReference>
<dbReference type="Pfam" id="PF00702">
    <property type="entry name" value="Hydrolase"/>
    <property type="match status" value="1"/>
</dbReference>
<feature type="region of interest" description="Disordered" evidence="17">
    <location>
        <begin position="1323"/>
        <end position="1357"/>
    </location>
</feature>
<dbReference type="GO" id="GO:0005886">
    <property type="term" value="C:plasma membrane"/>
    <property type="evidence" value="ECO:0007669"/>
    <property type="project" value="TreeGrafter"/>
</dbReference>
<feature type="domain" description="Cation-transporting P-type ATPase C-terminal" evidence="20">
    <location>
        <begin position="982"/>
        <end position="1171"/>
    </location>
</feature>
<dbReference type="GO" id="GO:0006874">
    <property type="term" value="P:intracellular calcium ion homeostasis"/>
    <property type="evidence" value="ECO:0007669"/>
    <property type="project" value="TreeGrafter"/>
</dbReference>
<evidence type="ECO:0000256" key="9">
    <source>
        <dbReference type="ARBA" id="ARBA00022837"/>
    </source>
</evidence>
<feature type="compositionally biased region" description="Basic and acidic residues" evidence="17">
    <location>
        <begin position="1198"/>
        <end position="1207"/>
    </location>
</feature>
<dbReference type="PROSITE" id="PS00154">
    <property type="entry name" value="ATPASE_E1_E2"/>
    <property type="match status" value="1"/>
</dbReference>
<dbReference type="GO" id="GO:0005774">
    <property type="term" value="C:vacuolar membrane"/>
    <property type="evidence" value="ECO:0007669"/>
    <property type="project" value="UniProtKB-SubCell"/>
</dbReference>
<evidence type="ECO:0000256" key="8">
    <source>
        <dbReference type="ARBA" id="ARBA00022741"/>
    </source>
</evidence>
<dbReference type="EC" id="7.2.2.10" evidence="2"/>
<dbReference type="SFLD" id="SFLDF00027">
    <property type="entry name" value="p-type_atpase"/>
    <property type="match status" value="1"/>
</dbReference>
<feature type="domain" description="P-type ATPase A" evidence="19">
    <location>
        <begin position="207"/>
        <end position="302"/>
    </location>
</feature>
<evidence type="ECO:0000256" key="2">
    <source>
        <dbReference type="ARBA" id="ARBA00012790"/>
    </source>
</evidence>
<feature type="region of interest" description="Disordered" evidence="17">
    <location>
        <begin position="1"/>
        <end position="34"/>
    </location>
</feature>
<feature type="transmembrane region" description="Helical" evidence="18">
    <location>
        <begin position="371"/>
        <end position="398"/>
    </location>
</feature>
<feature type="transmembrane region" description="Helical" evidence="18">
    <location>
        <begin position="1119"/>
        <end position="1139"/>
    </location>
</feature>
<dbReference type="NCBIfam" id="TIGR01494">
    <property type="entry name" value="ATPase_P-type"/>
    <property type="match status" value="2"/>
</dbReference>
<gene>
    <name evidence="21" type="ORF">CcCBS67573_g08107</name>
</gene>
<evidence type="ECO:0000256" key="1">
    <source>
        <dbReference type="ARBA" id="ARBA00004128"/>
    </source>
</evidence>
<keyword evidence="10" id="KW-0067">ATP-binding</keyword>
<evidence type="ECO:0000256" key="5">
    <source>
        <dbReference type="ARBA" id="ARBA00022568"/>
    </source>
</evidence>
<evidence type="ECO:0000256" key="6">
    <source>
        <dbReference type="ARBA" id="ARBA00022692"/>
    </source>
</evidence>
<dbReference type="InterPro" id="IPR006068">
    <property type="entry name" value="ATPase_P-typ_cation-transptr_C"/>
</dbReference>
<dbReference type="InterPro" id="IPR008250">
    <property type="entry name" value="ATPase_P-typ_transduc_dom_A_sf"/>
</dbReference>
<dbReference type="EMBL" id="QEAP01000486">
    <property type="protein sequence ID" value="TPX65510.1"/>
    <property type="molecule type" value="Genomic_DNA"/>
</dbReference>
<evidence type="ECO:0000256" key="12">
    <source>
        <dbReference type="ARBA" id="ARBA00022967"/>
    </source>
</evidence>
<dbReference type="PANTHER" id="PTHR24093">
    <property type="entry name" value="CATION TRANSPORTING ATPASE"/>
    <property type="match status" value="1"/>
</dbReference>
<dbReference type="Pfam" id="PF00689">
    <property type="entry name" value="Cation_ATPase_C"/>
    <property type="match status" value="1"/>
</dbReference>
<dbReference type="Proteomes" id="UP000320333">
    <property type="component" value="Unassembled WGS sequence"/>
</dbReference>
<feature type="compositionally biased region" description="Polar residues" evidence="17">
    <location>
        <begin position="1214"/>
        <end position="1233"/>
    </location>
</feature>
<feature type="transmembrane region" description="Helical" evidence="18">
    <location>
        <begin position="1082"/>
        <end position="1098"/>
    </location>
</feature>
<accession>A0A507EQG6</accession>
<evidence type="ECO:0000256" key="3">
    <source>
        <dbReference type="ARBA" id="ARBA00022448"/>
    </source>
</evidence>
<keyword evidence="14" id="KW-0406">Ion transport</keyword>
<dbReference type="GO" id="GO:0005524">
    <property type="term" value="F:ATP binding"/>
    <property type="evidence" value="ECO:0007669"/>
    <property type="project" value="UniProtKB-KW"/>
</dbReference>
<dbReference type="InterPro" id="IPR001757">
    <property type="entry name" value="P_typ_ATPase"/>
</dbReference>
<keyword evidence="3" id="KW-0813">Transport</keyword>
<evidence type="ECO:0000256" key="4">
    <source>
        <dbReference type="ARBA" id="ARBA00022554"/>
    </source>
</evidence>
<feature type="transmembrane region" description="Helical" evidence="18">
    <location>
        <begin position="1151"/>
        <end position="1172"/>
    </location>
</feature>
<evidence type="ECO:0000256" key="10">
    <source>
        <dbReference type="ARBA" id="ARBA00022840"/>
    </source>
</evidence>
<dbReference type="Gene3D" id="1.20.1110.10">
    <property type="entry name" value="Calcium-transporting ATPase, transmembrane domain"/>
    <property type="match status" value="2"/>
</dbReference>
<dbReference type="GO" id="GO:0005388">
    <property type="term" value="F:P-type calcium transporter activity"/>
    <property type="evidence" value="ECO:0007669"/>
    <property type="project" value="UniProtKB-EC"/>
</dbReference>
<evidence type="ECO:0000256" key="7">
    <source>
        <dbReference type="ARBA" id="ARBA00022723"/>
    </source>
</evidence>
<comment type="caution">
    <text evidence="21">The sequence shown here is derived from an EMBL/GenBank/DDBJ whole genome shotgun (WGS) entry which is preliminary data.</text>
</comment>
<keyword evidence="11" id="KW-0460">Magnesium</keyword>
<evidence type="ECO:0000256" key="13">
    <source>
        <dbReference type="ARBA" id="ARBA00022989"/>
    </source>
</evidence>
<dbReference type="InterPro" id="IPR018303">
    <property type="entry name" value="ATPase_P-typ_P_site"/>
</dbReference>
<feature type="region of interest" description="Disordered" evidence="17">
    <location>
        <begin position="67"/>
        <end position="94"/>
    </location>
</feature>
<feature type="region of interest" description="Disordered" evidence="17">
    <location>
        <begin position="1198"/>
        <end position="1281"/>
    </location>
</feature>
<dbReference type="STRING" id="246404.A0A507EQG6"/>
<dbReference type="Pfam" id="PF00122">
    <property type="entry name" value="E1-E2_ATPase"/>
    <property type="match status" value="1"/>
</dbReference>
<dbReference type="Pfam" id="PF13246">
    <property type="entry name" value="Cation_ATPase"/>
    <property type="match status" value="1"/>
</dbReference>
<feature type="transmembrane region" description="Helical" evidence="18">
    <location>
        <begin position="133"/>
        <end position="150"/>
    </location>
</feature>
<feature type="compositionally biased region" description="Polar residues" evidence="17">
    <location>
        <begin position="1248"/>
        <end position="1272"/>
    </location>
</feature>
<keyword evidence="12" id="KW-1278">Translocase</keyword>
<dbReference type="SFLD" id="SFLDG00002">
    <property type="entry name" value="C1.7:_P-type_atpase_like"/>
    <property type="match status" value="1"/>
</dbReference>
<organism evidence="21 22">
    <name type="scientific">Chytriomyces confervae</name>
    <dbReference type="NCBI Taxonomy" id="246404"/>
    <lineage>
        <taxon>Eukaryota</taxon>
        <taxon>Fungi</taxon>
        <taxon>Fungi incertae sedis</taxon>
        <taxon>Chytridiomycota</taxon>
        <taxon>Chytridiomycota incertae sedis</taxon>
        <taxon>Chytridiomycetes</taxon>
        <taxon>Chytridiales</taxon>
        <taxon>Chytriomycetaceae</taxon>
        <taxon>Chytriomyces</taxon>
    </lineage>
</organism>
<keyword evidence="22" id="KW-1185">Reference proteome</keyword>
<keyword evidence="7" id="KW-0479">Metal-binding</keyword>
<dbReference type="FunFam" id="3.40.50.1000:FF:000018">
    <property type="entry name" value="Calcium-transporting ATPase"/>
    <property type="match status" value="1"/>
</dbReference>
<dbReference type="SUPFAM" id="SSF81660">
    <property type="entry name" value="Metal cation-transporting ATPase, ATP-binding domain N"/>
    <property type="match status" value="1"/>
</dbReference>
<dbReference type="InterPro" id="IPR044492">
    <property type="entry name" value="P_typ_ATPase_HD_dom"/>
</dbReference>
<evidence type="ECO:0000256" key="11">
    <source>
        <dbReference type="ARBA" id="ARBA00022842"/>
    </source>
</evidence>
<evidence type="ECO:0000259" key="20">
    <source>
        <dbReference type="Pfam" id="PF00689"/>
    </source>
</evidence>
<keyword evidence="13 18" id="KW-1133">Transmembrane helix</keyword>
<protein>
    <recommendedName>
        <fullName evidence="16">Calcium-transporting ATPase 2</fullName>
        <ecNumber evidence="2">7.2.2.10</ecNumber>
    </recommendedName>
</protein>
<keyword evidence="4" id="KW-0926">Vacuole</keyword>
<dbReference type="OrthoDB" id="3352408at2759"/>
<evidence type="ECO:0000256" key="14">
    <source>
        <dbReference type="ARBA" id="ARBA00023065"/>
    </source>
</evidence>
<dbReference type="InterPro" id="IPR059000">
    <property type="entry name" value="ATPase_P-type_domA"/>
</dbReference>
<feature type="compositionally biased region" description="Low complexity" evidence="17">
    <location>
        <begin position="1"/>
        <end position="15"/>
    </location>
</feature>
<dbReference type="InterPro" id="IPR036412">
    <property type="entry name" value="HAD-like_sf"/>
</dbReference>
<evidence type="ECO:0000313" key="22">
    <source>
        <dbReference type="Proteomes" id="UP000320333"/>
    </source>
</evidence>
<comment type="subcellular location">
    <subcellularLocation>
        <location evidence="1">Vacuole membrane</location>
        <topology evidence="1">Multi-pass membrane protein</topology>
    </subcellularLocation>
</comment>
<dbReference type="FunFam" id="2.70.150.10:FF:000028">
    <property type="entry name" value="Calcium-transporting ATPase"/>
    <property type="match status" value="1"/>
</dbReference>
<feature type="transmembrane region" description="Helical" evidence="18">
    <location>
        <begin position="1024"/>
        <end position="1049"/>
    </location>
</feature>
<evidence type="ECO:0000256" key="16">
    <source>
        <dbReference type="ARBA" id="ARBA00067965"/>
    </source>
</evidence>
<keyword evidence="6 18" id="KW-0812">Transmembrane</keyword>
<reference evidence="21 22" key="1">
    <citation type="journal article" date="2019" name="Sci. Rep.">
        <title>Comparative genomics of chytrid fungi reveal insights into the obligate biotrophic and pathogenic lifestyle of Synchytrium endobioticum.</title>
        <authorList>
            <person name="van de Vossenberg B.T.L.H."/>
            <person name="Warris S."/>
            <person name="Nguyen H.D.T."/>
            <person name="van Gent-Pelzer M.P.E."/>
            <person name="Joly D.L."/>
            <person name="van de Geest H.C."/>
            <person name="Bonants P.J.M."/>
            <person name="Smith D.S."/>
            <person name="Levesque C.A."/>
            <person name="van der Lee T.A.J."/>
        </authorList>
    </citation>
    <scope>NUCLEOTIDE SEQUENCE [LARGE SCALE GENOMIC DNA]</scope>
    <source>
        <strain evidence="21 22">CBS 675.73</strain>
    </source>
</reference>
<evidence type="ECO:0000256" key="17">
    <source>
        <dbReference type="SAM" id="MobiDB-lite"/>
    </source>
</evidence>
<keyword evidence="5" id="KW-0109">Calcium transport</keyword>
<sequence>MQEKPNSPSSSASAKQPFSMTRADLGGLVHPTKSPEHLQSLGGCTQVLKALCVDPNVGIRAAPKMEKSGTIRGVKKDGAAQKPAPSQPPTQIVIDSQNPSEEERLLCFGPNRLPPARRITIFEYMLAALGDKIMILLSCVSMISLALGLYQDFGPQAEPNVAKIHWLEGFSILVAVILIVFAASMNDLQKEKKFRKLNDKKEDRYIKGIRNGETQLISIYDILVGDVLLLEPGDILAADGVLISGMGLKCDESSATGESDTIKKTPTTDPILLSGSQVTEGIGKYVVTNVGVDSFYGKILMAMRTEMEDTPLQIKLDGLAERIAKFGAAGAVFMFIILLVKYVISVMKSNGFGDASNQESGTEVANQILKIIMQSVAVIAIAVPEGLPLAVTLALAYATTRMMSDNCLVRVISACETMGNATTICSDKTGTLTQNRMTVVAGVIGKNVGFEGDNEGIRLVQRIKALASENSANPDVPISHVKTKLPGFSGDALLARIMEGISFNSSVFESKDPTGKETIVGSKTETALVEWVGKCGLDYKAIKASPEVSVVQVLPFASERKIMATILKITKPDVPPVYRIHVKGASEIVLKSCDRISLLPFSPAHDLVGAEEANASNHGSMNNGLCIRTNSEHSVLRHPDAVPAVGSRSNPASPLLYPLDAKLRRDCAEKIERFAQKSLRTICLAFGEFSEQEFDALLQGPGLAKVREIRAMEAAAKNGQNTPIVEDLVNEQHAGLGANLMRPVHEIGETKSFESLPRAAFTEADISCADILSYPAVFSEVFAQNLICAAIVGIEDPLRPGVEEAVRTCQRAGVYVRMVTGDNLTTAISIAKKCGIYNKEFGGIAMEGSKFRQMQPHERDEILPRLQVLARSSPTDKQLLVASLKKLGDIVAVTGDGTNDGPALKLANIGFSMGIAGTEVAKEASSIILMDDSFASVVKAIVWGRCVNDSVKKFLQFQLSVNISAMTITLISSIMDASETAVLTVVQLLWVNLIIDTLAALALGTEKPMNDVLDRPPETRTAPLISFLMWKMILGQAFLQVIVNLSLLFGGAQFFQFNALIDEGGILGINSSASPLALEQRLLLRTIVFNTFVLMLIFNQVKRINGSLNIFSGILENPYFGCIFIGVCCMQAIIIQFGGVAFQTTPLNGSQWAFCLIVGFTSIPWGLIIRLVPTEFATQAASNSVSYQQQLKPPHLEQGKLDQHDYDSNPVKVSRQSSLTQPSIGQQPQSLSRRISLEGLKEDDVKLTNKTASSPNMTSSTDLARNYSTNRRSQGDNREMSLSAATKKSMPDITINSTRLSQPVSLDGGTTGGQTQVFSLLRGQSRRRSAAAANVRHNSADTVPPIPSMNPRSSKLT</sequence>
<dbReference type="SUPFAM" id="SSF81665">
    <property type="entry name" value="Calcium ATPase, transmembrane domain M"/>
    <property type="match status" value="1"/>
</dbReference>
<dbReference type="SUPFAM" id="SSF81653">
    <property type="entry name" value="Calcium ATPase, transduction domain A"/>
    <property type="match status" value="1"/>
</dbReference>
<keyword evidence="9" id="KW-0106">Calcium</keyword>
<dbReference type="InterPro" id="IPR023298">
    <property type="entry name" value="ATPase_P-typ_TM_dom_sf"/>
</dbReference>
<feature type="compositionally biased region" description="Basic and acidic residues" evidence="17">
    <location>
        <begin position="1235"/>
        <end position="1247"/>
    </location>
</feature>
<dbReference type="SUPFAM" id="SSF56784">
    <property type="entry name" value="HAD-like"/>
    <property type="match status" value="1"/>
</dbReference>